<feature type="domain" description="Reverse transcriptase Ty1/copia-type" evidence="1">
    <location>
        <begin position="96"/>
        <end position="143"/>
    </location>
</feature>
<keyword evidence="3" id="KW-1185">Reference proteome</keyword>
<evidence type="ECO:0000313" key="2">
    <source>
        <dbReference type="EMBL" id="UYV63099.1"/>
    </source>
</evidence>
<protein>
    <recommendedName>
        <fullName evidence="1">Reverse transcriptase Ty1/copia-type domain-containing protein</fullName>
    </recommendedName>
</protein>
<sequence>MNYTFNPVSYNQAIRQKEWKEAIDKEIRFPEELKTWSSIKLGEKSNIKPINTKWIFRTKEDGTKKARLVAKGFQLEESSDIMYTPVARMSTIRIILNGNIESDICIKAPQGVKQENGKIFKLNKALYGLRESPKSWNNKFNEIAKFNAKDLGKVTNFLRMEISRESGKLMIKQTKFINKILEKFNITECKNCGHTYGTKLSS</sequence>
<gene>
    <name evidence="2" type="ORF">LAZ67_2003129</name>
</gene>
<proteinExistence type="predicted"/>
<dbReference type="EMBL" id="CP092864">
    <property type="protein sequence ID" value="UYV63099.1"/>
    <property type="molecule type" value="Genomic_DNA"/>
</dbReference>
<organism evidence="2 3">
    <name type="scientific">Cordylochernes scorpioides</name>
    <dbReference type="NCBI Taxonomy" id="51811"/>
    <lineage>
        <taxon>Eukaryota</taxon>
        <taxon>Metazoa</taxon>
        <taxon>Ecdysozoa</taxon>
        <taxon>Arthropoda</taxon>
        <taxon>Chelicerata</taxon>
        <taxon>Arachnida</taxon>
        <taxon>Pseudoscorpiones</taxon>
        <taxon>Cheliferoidea</taxon>
        <taxon>Chernetidae</taxon>
        <taxon>Cordylochernes</taxon>
    </lineage>
</organism>
<evidence type="ECO:0000259" key="1">
    <source>
        <dbReference type="Pfam" id="PF07727"/>
    </source>
</evidence>
<reference evidence="2 3" key="1">
    <citation type="submission" date="2022-01" db="EMBL/GenBank/DDBJ databases">
        <title>A chromosomal length assembly of Cordylochernes scorpioides.</title>
        <authorList>
            <person name="Zeh D."/>
            <person name="Zeh J."/>
        </authorList>
    </citation>
    <scope>NUCLEOTIDE SEQUENCE [LARGE SCALE GENOMIC DNA]</scope>
    <source>
        <strain evidence="2">IN4F17</strain>
        <tissue evidence="2">Whole Body</tissue>
    </source>
</reference>
<accession>A0ABY6K487</accession>
<evidence type="ECO:0000313" key="3">
    <source>
        <dbReference type="Proteomes" id="UP001235939"/>
    </source>
</evidence>
<dbReference type="Pfam" id="PF07727">
    <property type="entry name" value="RVT_2"/>
    <property type="match status" value="2"/>
</dbReference>
<feature type="domain" description="Reverse transcriptase Ty1/copia-type" evidence="1">
    <location>
        <begin position="144"/>
        <end position="192"/>
    </location>
</feature>
<dbReference type="Proteomes" id="UP001235939">
    <property type="component" value="Chromosome 02"/>
</dbReference>
<dbReference type="InterPro" id="IPR013103">
    <property type="entry name" value="RVT_2"/>
</dbReference>
<name>A0ABY6K487_9ARAC</name>